<dbReference type="AlphaFoldDB" id="A0A409Y9P4"/>
<evidence type="ECO:0000313" key="3">
    <source>
        <dbReference type="Proteomes" id="UP000284706"/>
    </source>
</evidence>
<accession>A0A409Y9P4</accession>
<keyword evidence="1" id="KW-0732">Signal</keyword>
<protein>
    <submittedName>
        <fullName evidence="2">Uncharacterized protein</fullName>
    </submittedName>
</protein>
<dbReference type="EMBL" id="NHYE01001049">
    <property type="protein sequence ID" value="PPQ99687.1"/>
    <property type="molecule type" value="Genomic_DNA"/>
</dbReference>
<name>A0A409Y9P4_9AGAR</name>
<proteinExistence type="predicted"/>
<gene>
    <name evidence="2" type="ORF">CVT26_009113</name>
</gene>
<keyword evidence="3" id="KW-1185">Reference proteome</keyword>
<dbReference type="Gene3D" id="3.60.130.30">
    <property type="match status" value="1"/>
</dbReference>
<sequence>MAILLYTWLTLTTFGYRGWMHQLAKAFKKAGFSLEKVNFEVYKLPESFAVEPLLQESLCTESAFWEIDEDEAAAGTLPPQTDTGIQMAVDVDAGQPNLTPCWQLRRPEGCTSSFDHARRKWARERDREQNGHVPRSETLKKHVLDANVESLEFDTESVKVTFGAYSAVETKQPDARAVNSVEKLVTEHSFRYVEWKGIMGRVYTDSKDRICAILAGRPDDPKYLAAADSVYDLMKKEALEAGLTNIVAHRRGHFPAVNVGITHGNGTDGPINLDNGKYTELVNKLLCNQNVKRLASFASACFQMWMPKVYGYYRTYLDKLFSTIPSLRRIFPRSIFPTAAFNFGPNVWTFRHKDKFNCPFGMCAIQALGRFNPTKGGHIILWELKLIIEFPPASTILIPSATISHSNIPVADGDERASFTQYCPGGLFRYVDAGFRKEKDLRVQDPILYEKLKVSRGGMWRLGLELWSRPMDFH</sequence>
<comment type="caution">
    <text evidence="2">The sequence shown here is derived from an EMBL/GenBank/DDBJ whole genome shotgun (WGS) entry which is preliminary data.</text>
</comment>
<dbReference type="Proteomes" id="UP000284706">
    <property type="component" value="Unassembled WGS sequence"/>
</dbReference>
<feature type="chain" id="PRO_5019031836" evidence="1">
    <location>
        <begin position="16"/>
        <end position="474"/>
    </location>
</feature>
<evidence type="ECO:0000313" key="2">
    <source>
        <dbReference type="EMBL" id="PPQ99687.1"/>
    </source>
</evidence>
<dbReference type="OrthoDB" id="3020801at2759"/>
<dbReference type="InParanoid" id="A0A409Y9P4"/>
<evidence type="ECO:0000256" key="1">
    <source>
        <dbReference type="SAM" id="SignalP"/>
    </source>
</evidence>
<reference evidence="2 3" key="1">
    <citation type="journal article" date="2018" name="Evol. Lett.">
        <title>Horizontal gene cluster transfer increased hallucinogenic mushroom diversity.</title>
        <authorList>
            <person name="Reynolds H.T."/>
            <person name="Vijayakumar V."/>
            <person name="Gluck-Thaler E."/>
            <person name="Korotkin H.B."/>
            <person name="Matheny P.B."/>
            <person name="Slot J.C."/>
        </authorList>
    </citation>
    <scope>NUCLEOTIDE SEQUENCE [LARGE SCALE GENOMIC DNA]</scope>
    <source>
        <strain evidence="2 3">SRW20</strain>
    </source>
</reference>
<organism evidence="2 3">
    <name type="scientific">Gymnopilus dilepis</name>
    <dbReference type="NCBI Taxonomy" id="231916"/>
    <lineage>
        <taxon>Eukaryota</taxon>
        <taxon>Fungi</taxon>
        <taxon>Dikarya</taxon>
        <taxon>Basidiomycota</taxon>
        <taxon>Agaricomycotina</taxon>
        <taxon>Agaricomycetes</taxon>
        <taxon>Agaricomycetidae</taxon>
        <taxon>Agaricales</taxon>
        <taxon>Agaricineae</taxon>
        <taxon>Hymenogastraceae</taxon>
        <taxon>Gymnopilus</taxon>
    </lineage>
</organism>
<feature type="signal peptide" evidence="1">
    <location>
        <begin position="1"/>
        <end position="15"/>
    </location>
</feature>